<dbReference type="Proteomes" id="UP000792457">
    <property type="component" value="Unassembled WGS sequence"/>
</dbReference>
<dbReference type="AlphaFoldDB" id="A0A8K0NYC0"/>
<reference evidence="1" key="2">
    <citation type="submission" date="2017-10" db="EMBL/GenBank/DDBJ databases">
        <title>Ladona fulva Genome sequencing and assembly.</title>
        <authorList>
            <person name="Murali S."/>
            <person name="Richards S."/>
            <person name="Bandaranaike D."/>
            <person name="Bellair M."/>
            <person name="Blankenburg K."/>
            <person name="Chao H."/>
            <person name="Dinh H."/>
            <person name="Doddapaneni H."/>
            <person name="Dugan-Rocha S."/>
            <person name="Elkadiri S."/>
            <person name="Gnanaolivu R."/>
            <person name="Hernandez B."/>
            <person name="Skinner E."/>
            <person name="Javaid M."/>
            <person name="Lee S."/>
            <person name="Li M."/>
            <person name="Ming W."/>
            <person name="Munidasa M."/>
            <person name="Muniz J."/>
            <person name="Nguyen L."/>
            <person name="Hughes D."/>
            <person name="Osuji N."/>
            <person name="Pu L.-L."/>
            <person name="Puazo M."/>
            <person name="Qu C."/>
            <person name="Quiroz J."/>
            <person name="Raj R."/>
            <person name="Weissenberger G."/>
            <person name="Xin Y."/>
            <person name="Zou X."/>
            <person name="Han Y."/>
            <person name="Worley K."/>
            <person name="Muzny D."/>
            <person name="Gibbs R."/>
        </authorList>
    </citation>
    <scope>NUCLEOTIDE SEQUENCE</scope>
    <source>
        <strain evidence="1">Sampled in the wild</strain>
    </source>
</reference>
<reference evidence="1" key="1">
    <citation type="submission" date="2013-04" db="EMBL/GenBank/DDBJ databases">
        <authorList>
            <person name="Qu J."/>
            <person name="Murali S.C."/>
            <person name="Bandaranaike D."/>
            <person name="Bellair M."/>
            <person name="Blankenburg K."/>
            <person name="Chao H."/>
            <person name="Dinh H."/>
            <person name="Doddapaneni H."/>
            <person name="Downs B."/>
            <person name="Dugan-Rocha S."/>
            <person name="Elkadiri S."/>
            <person name="Gnanaolivu R.D."/>
            <person name="Hernandez B."/>
            <person name="Javaid M."/>
            <person name="Jayaseelan J.C."/>
            <person name="Lee S."/>
            <person name="Li M."/>
            <person name="Ming W."/>
            <person name="Munidasa M."/>
            <person name="Muniz J."/>
            <person name="Nguyen L."/>
            <person name="Ongeri F."/>
            <person name="Osuji N."/>
            <person name="Pu L.-L."/>
            <person name="Puazo M."/>
            <person name="Qu C."/>
            <person name="Quiroz J."/>
            <person name="Raj R."/>
            <person name="Weissenberger G."/>
            <person name="Xin Y."/>
            <person name="Zou X."/>
            <person name="Han Y."/>
            <person name="Richards S."/>
            <person name="Worley K."/>
            <person name="Muzny D."/>
            <person name="Gibbs R."/>
        </authorList>
    </citation>
    <scope>NUCLEOTIDE SEQUENCE</scope>
    <source>
        <strain evidence="1">Sampled in the wild</strain>
    </source>
</reference>
<organism evidence="1 2">
    <name type="scientific">Ladona fulva</name>
    <name type="common">Scarce chaser dragonfly</name>
    <name type="synonym">Libellula fulva</name>
    <dbReference type="NCBI Taxonomy" id="123851"/>
    <lineage>
        <taxon>Eukaryota</taxon>
        <taxon>Metazoa</taxon>
        <taxon>Ecdysozoa</taxon>
        <taxon>Arthropoda</taxon>
        <taxon>Hexapoda</taxon>
        <taxon>Insecta</taxon>
        <taxon>Pterygota</taxon>
        <taxon>Palaeoptera</taxon>
        <taxon>Odonata</taxon>
        <taxon>Epiprocta</taxon>
        <taxon>Anisoptera</taxon>
        <taxon>Libelluloidea</taxon>
        <taxon>Libellulidae</taxon>
        <taxon>Ladona</taxon>
    </lineage>
</organism>
<keyword evidence="2" id="KW-1185">Reference proteome</keyword>
<accession>A0A8K0NYC0</accession>
<dbReference type="EMBL" id="KZ308191">
    <property type="protein sequence ID" value="KAG8224314.1"/>
    <property type="molecule type" value="Genomic_DNA"/>
</dbReference>
<gene>
    <name evidence="1" type="ORF">J437_LFUL007255</name>
</gene>
<proteinExistence type="predicted"/>
<comment type="caution">
    <text evidence="1">The sequence shown here is derived from an EMBL/GenBank/DDBJ whole genome shotgun (WGS) entry which is preliminary data.</text>
</comment>
<protein>
    <submittedName>
        <fullName evidence="1">Uncharacterized protein</fullName>
    </submittedName>
</protein>
<sequence>MSYGFQTSVTQSPKEATAENQKMQIFIYLVLILATTLSKFHEVNSEDGNTIEILFVNDMQYGFYPIDQNGKICLDGKNLYLLVHFRSTYSNV</sequence>
<name>A0A8K0NYC0_LADFU</name>
<evidence type="ECO:0000313" key="1">
    <source>
        <dbReference type="EMBL" id="KAG8224314.1"/>
    </source>
</evidence>
<evidence type="ECO:0000313" key="2">
    <source>
        <dbReference type="Proteomes" id="UP000792457"/>
    </source>
</evidence>